<proteinExistence type="predicted"/>
<sequence length="262" mass="27438">MKTVYQIQYRGISVKQVNGCLYAVNSSYLCICSRLPLKLPTRQAIRNTHCCDPSNLRKSAGQCRVASLAGFESLQKSAAVLTQLAGIGSGLSAATQGDLVASVLQSWLGGSVLGYQPIVLPCLVLARDESHTITFTNKCGYGTPTLRGQDGSVLSMGEPYTSGGAVGGLIAYLQTGECGENGEGCTLIETNLANGWSSTDISLISPHAFSVTSGFGFYNGCDGIGADCAYDGCPEAFYSADQTYVQVGCPSDNVNLAITFCD</sequence>
<dbReference type="OrthoDB" id="3342934at2759"/>
<accession>A0A401GDI0</accession>
<evidence type="ECO:0000313" key="1">
    <source>
        <dbReference type="EMBL" id="GBE80220.1"/>
    </source>
</evidence>
<dbReference type="RefSeq" id="XP_027611133.1">
    <property type="nucleotide sequence ID" value="XM_027755332.1"/>
</dbReference>
<keyword evidence="2" id="KW-1185">Reference proteome</keyword>
<dbReference type="GeneID" id="38777137"/>
<dbReference type="AlphaFoldDB" id="A0A401GDI0"/>
<dbReference type="STRING" id="139825.A0A401GDI0"/>
<dbReference type="InParanoid" id="A0A401GDI0"/>
<gene>
    <name evidence="1" type="ORF">SCP_0214300</name>
</gene>
<organism evidence="1 2">
    <name type="scientific">Sparassis crispa</name>
    <dbReference type="NCBI Taxonomy" id="139825"/>
    <lineage>
        <taxon>Eukaryota</taxon>
        <taxon>Fungi</taxon>
        <taxon>Dikarya</taxon>
        <taxon>Basidiomycota</taxon>
        <taxon>Agaricomycotina</taxon>
        <taxon>Agaricomycetes</taxon>
        <taxon>Polyporales</taxon>
        <taxon>Sparassidaceae</taxon>
        <taxon>Sparassis</taxon>
    </lineage>
</organism>
<comment type="caution">
    <text evidence="1">The sequence shown here is derived from an EMBL/GenBank/DDBJ whole genome shotgun (WGS) entry which is preliminary data.</text>
</comment>
<protein>
    <submittedName>
        <fullName evidence="1">Uncharacterized protein</fullName>
    </submittedName>
</protein>
<dbReference type="Proteomes" id="UP000287166">
    <property type="component" value="Unassembled WGS sequence"/>
</dbReference>
<reference evidence="1 2" key="1">
    <citation type="journal article" date="2018" name="Sci. Rep.">
        <title>Genome sequence of the cauliflower mushroom Sparassis crispa (Hanabiratake) and its association with beneficial usage.</title>
        <authorList>
            <person name="Kiyama R."/>
            <person name="Furutani Y."/>
            <person name="Kawaguchi K."/>
            <person name="Nakanishi T."/>
        </authorList>
    </citation>
    <scope>NUCLEOTIDE SEQUENCE [LARGE SCALE GENOMIC DNA]</scope>
</reference>
<dbReference type="EMBL" id="BFAD01000002">
    <property type="protein sequence ID" value="GBE80220.1"/>
    <property type="molecule type" value="Genomic_DNA"/>
</dbReference>
<evidence type="ECO:0000313" key="2">
    <source>
        <dbReference type="Proteomes" id="UP000287166"/>
    </source>
</evidence>
<name>A0A401GDI0_9APHY</name>